<dbReference type="STRING" id="1579979.WM2015_2871"/>
<proteinExistence type="predicted"/>
<dbReference type="KEGG" id="wma:WM2015_2871"/>
<feature type="transmembrane region" description="Helical" evidence="1">
    <location>
        <begin position="179"/>
        <end position="200"/>
    </location>
</feature>
<organism evidence="3 4">
    <name type="scientific">Wenzhouxiangella marina</name>
    <dbReference type="NCBI Taxonomy" id="1579979"/>
    <lineage>
        <taxon>Bacteria</taxon>
        <taxon>Pseudomonadati</taxon>
        <taxon>Pseudomonadota</taxon>
        <taxon>Gammaproteobacteria</taxon>
        <taxon>Chromatiales</taxon>
        <taxon>Wenzhouxiangellaceae</taxon>
        <taxon>Wenzhouxiangella</taxon>
    </lineage>
</organism>
<keyword evidence="1" id="KW-0812">Transmembrane</keyword>
<accession>A0A0K0XZW9</accession>
<keyword evidence="1" id="KW-0472">Membrane</keyword>
<feature type="transmembrane region" description="Helical" evidence="1">
    <location>
        <begin position="220"/>
        <end position="239"/>
    </location>
</feature>
<feature type="transmembrane region" description="Helical" evidence="1">
    <location>
        <begin position="297"/>
        <end position="317"/>
    </location>
</feature>
<feature type="transmembrane region" description="Helical" evidence="1">
    <location>
        <begin position="273"/>
        <end position="290"/>
    </location>
</feature>
<dbReference type="InterPro" id="IPR003675">
    <property type="entry name" value="Rce1/LyrA-like_dom"/>
</dbReference>
<dbReference type="GO" id="GO:0080120">
    <property type="term" value="P:CAAX-box protein maturation"/>
    <property type="evidence" value="ECO:0007669"/>
    <property type="project" value="UniProtKB-ARBA"/>
</dbReference>
<sequence>MRKLAPIQLARDLSLFGFFLFAVNMTGLISSTLMDVSQTVQLSTQPVLGSEQFTEEHWIQALLTIDGVIGVEAIDSGMEINDEPFCTARASHYRVSTLGTLLEQAPRIDRIGEHSEAQGRYICRLGIATHFISRETSGQILLLGAVPALLILALALGLSRVNRRINKLLFDWETRLGTARAIGLGVLTGLLTFIPITALLNSGWLDLDEGLFAGIEQLNLWLYAFVVGLAAPVVEEYLFRALLQERLSRHLGDIAGWLLASTVFAIAHFPADLTTGVILGITGLVFGWLWMRTRSYLACVLAHSAYNLAGVALFALAG</sequence>
<dbReference type="GO" id="GO:0004175">
    <property type="term" value="F:endopeptidase activity"/>
    <property type="evidence" value="ECO:0007669"/>
    <property type="project" value="UniProtKB-ARBA"/>
</dbReference>
<evidence type="ECO:0000313" key="3">
    <source>
        <dbReference type="EMBL" id="AKS43228.1"/>
    </source>
</evidence>
<dbReference type="AlphaFoldDB" id="A0A0K0XZW9"/>
<dbReference type="Proteomes" id="UP000066624">
    <property type="component" value="Chromosome"/>
</dbReference>
<protein>
    <recommendedName>
        <fullName evidence="2">CAAX prenyl protease 2/Lysostaphin resistance protein A-like domain-containing protein</fullName>
    </recommendedName>
</protein>
<dbReference type="Pfam" id="PF02517">
    <property type="entry name" value="Rce1-like"/>
    <property type="match status" value="1"/>
</dbReference>
<gene>
    <name evidence="3" type="ORF">WM2015_2871</name>
</gene>
<dbReference type="PANTHER" id="PTHR43592">
    <property type="entry name" value="CAAX AMINO TERMINAL PROTEASE"/>
    <property type="match status" value="1"/>
</dbReference>
<feature type="transmembrane region" description="Helical" evidence="1">
    <location>
        <begin position="251"/>
        <end position="267"/>
    </location>
</feature>
<evidence type="ECO:0000313" key="4">
    <source>
        <dbReference type="Proteomes" id="UP000066624"/>
    </source>
</evidence>
<dbReference type="EMBL" id="CP012154">
    <property type="protein sequence ID" value="AKS43228.1"/>
    <property type="molecule type" value="Genomic_DNA"/>
</dbReference>
<dbReference type="PANTHER" id="PTHR43592:SF7">
    <property type="entry name" value="CAAX AMINO TERMINAL PROTEASE FAMILY PROTEIN"/>
    <property type="match status" value="1"/>
</dbReference>
<keyword evidence="1" id="KW-1133">Transmembrane helix</keyword>
<feature type="transmembrane region" description="Helical" evidence="1">
    <location>
        <begin position="12"/>
        <end position="34"/>
    </location>
</feature>
<feature type="domain" description="CAAX prenyl protease 2/Lysostaphin resistance protein A-like" evidence="2">
    <location>
        <begin position="219"/>
        <end position="308"/>
    </location>
</feature>
<evidence type="ECO:0000256" key="1">
    <source>
        <dbReference type="SAM" id="Phobius"/>
    </source>
</evidence>
<name>A0A0K0XZW9_9GAMM</name>
<evidence type="ECO:0000259" key="2">
    <source>
        <dbReference type="Pfam" id="PF02517"/>
    </source>
</evidence>
<keyword evidence="4" id="KW-1185">Reference proteome</keyword>
<feature type="transmembrane region" description="Helical" evidence="1">
    <location>
        <begin position="140"/>
        <end position="158"/>
    </location>
</feature>
<reference evidence="3 4" key="1">
    <citation type="submission" date="2015-07" db="EMBL/GenBank/DDBJ databases">
        <authorList>
            <person name="Noorani M."/>
        </authorList>
    </citation>
    <scope>NUCLEOTIDE SEQUENCE [LARGE SCALE GENOMIC DNA]</scope>
    <source>
        <strain evidence="3 4">KCTC 42284</strain>
    </source>
</reference>